<dbReference type="RefSeq" id="WP_220558326.1">
    <property type="nucleotide sequence ID" value="NZ_CP071586.1"/>
</dbReference>
<evidence type="ECO:0000259" key="1">
    <source>
        <dbReference type="Pfam" id="PF02368"/>
    </source>
</evidence>
<dbReference type="InterPro" id="IPR008964">
    <property type="entry name" value="Invasin/intimin_cell_adhesion"/>
</dbReference>
<reference evidence="2 3" key="1">
    <citation type="journal article" date="2022" name="Int. J. Syst. Evol. Microbiol.">
        <title>Pseudomonas germanica sp. nov., isolated from Iris germanica rhizomes.</title>
        <authorList>
            <person name="Atanasov K.E."/>
            <person name="Galbis D.M."/>
            <person name="Gallego J."/>
            <person name="Serpico A."/>
            <person name="Bosch M."/>
            <person name="Altabella T."/>
            <person name="Ferrer A."/>
        </authorList>
    </citation>
    <scope>NUCLEOTIDE SEQUENCE [LARGE SCALE GENOMIC DNA]</scope>
    <source>
        <strain evidence="2 3">FIT28</strain>
    </source>
</reference>
<sequence length="896" mass="96983">MTTTQTPDNAVLALSPPRAPEATTPVVGAHYGVPKRAYDLKPMGLTIDVDPPLAGTVDAGDVIRLVLNNASTEATKTIQPGQENVIHTLYLPKGLLRPNQLNTLVYTITRGSENRGTSTPELTLLYNAIRPGNQDRTPGDGAHSELQLILPQDVIDDGIDAERAKQGVQVCFTYPYCRAYDVIRLNCNGKDVVRTVTAAEAPASPSAELTTICVMVGEDVFQQAGDNSKFVFSYTVTDQLGNGPDTDSPYSGTVEVDVHLKETRLVAPDLAEDPDDPSDDPSTIDLAKLGGKDLTVLVHAFAPTWQPNDKIRVTYTATKPDAPVVSHTVDADVGRIPFTYKLMVPNAKVIAGSVARAKYELIRDGNTFATSKTTTADVIGGSTIVLLPPFLVAPAVDPIDVLAYPNGVTVRIEYLGAVKGDRARLVEVNPPAGSPQFPLVEFNSEKQVDTVLSTPFMAARHGENIGFRWNLNRNNAQAGKSPVATFSILKIANGDSRLPMPVVDGKTGNELDITLLQPASQLTVAAWPHVKDERLWLQFEGKDNQNTTVTFDDLGGEVGVDAPGLRRLVPLEWLKNLKNGSVLKAMLKVNFDGVANEATAVVFPWRIYTVRTVENVEPTIDSIKGLPSNIEIPDNDDTVENSIILIGTAAKGQQVDVIEGDVSKGKPVASPTDGEWRLTLTELTKGRYTFVAKAQYADNPTSKPRSLTVHQPLQIDQSNMILNGYRIYTGWATTGLEFLNNSATRTASYGVSPVTYMSSNTAIATVDMNGKVIGLRNGNGNVVITVQDKLSTLTYNVYVSNIFRLDISTVGYNYQQAISWRNTIAGSVPLTNALTAMRRVYGPDNNWPLVPGGVYRMCDEGGCPSGWGSIFGYRNGGVICHSDLSRNLVSWCLRPY</sequence>
<proteinExistence type="predicted"/>
<dbReference type="Gene3D" id="2.60.40.1080">
    <property type="match status" value="1"/>
</dbReference>
<organism evidence="2 3">
    <name type="scientific">Pseudomonas germanica</name>
    <dbReference type="NCBI Taxonomy" id="2815720"/>
    <lineage>
        <taxon>Bacteria</taxon>
        <taxon>Pseudomonadati</taxon>
        <taxon>Pseudomonadota</taxon>
        <taxon>Gammaproteobacteria</taxon>
        <taxon>Pseudomonadales</taxon>
        <taxon>Pseudomonadaceae</taxon>
        <taxon>Pseudomonas</taxon>
    </lineage>
</organism>
<keyword evidence="3" id="KW-1185">Reference proteome</keyword>
<dbReference type="Gene3D" id="2.60.40.10">
    <property type="entry name" value="Immunoglobulins"/>
    <property type="match status" value="1"/>
</dbReference>
<dbReference type="Proteomes" id="UP000824588">
    <property type="component" value="Chromosome"/>
</dbReference>
<name>A0ABX8YUE0_9PSED</name>
<dbReference type="EMBL" id="CP071586">
    <property type="protein sequence ID" value="QYY83595.1"/>
    <property type="molecule type" value="Genomic_DNA"/>
</dbReference>
<dbReference type="InterPro" id="IPR003343">
    <property type="entry name" value="Big_2"/>
</dbReference>
<gene>
    <name evidence="2" type="ORF">J0G10_09110</name>
</gene>
<dbReference type="SUPFAM" id="SSF49373">
    <property type="entry name" value="Invasin/intimin cell-adhesion fragments"/>
    <property type="match status" value="1"/>
</dbReference>
<feature type="domain" description="BIG2" evidence="1">
    <location>
        <begin position="750"/>
        <end position="788"/>
    </location>
</feature>
<protein>
    <submittedName>
        <fullName evidence="2">Ig-like domain-containing protein</fullName>
    </submittedName>
</protein>
<dbReference type="InterPro" id="IPR013783">
    <property type="entry name" value="Ig-like_fold"/>
</dbReference>
<dbReference type="Pfam" id="PF02368">
    <property type="entry name" value="Big_2"/>
    <property type="match status" value="1"/>
</dbReference>
<evidence type="ECO:0000313" key="2">
    <source>
        <dbReference type="EMBL" id="QYY83595.1"/>
    </source>
</evidence>
<accession>A0ABX8YUE0</accession>
<evidence type="ECO:0000313" key="3">
    <source>
        <dbReference type="Proteomes" id="UP000824588"/>
    </source>
</evidence>